<dbReference type="OrthoDB" id="7908910at2"/>
<comment type="subcellular location">
    <subcellularLocation>
        <location evidence="10">Cell inner membrane</location>
    </subcellularLocation>
    <subcellularLocation>
        <location evidence="2">Cell membrane</location>
        <topology evidence="2">Single-pass membrane protein</topology>
    </subcellularLocation>
</comment>
<keyword evidence="10" id="KW-0997">Cell inner membrane</keyword>
<keyword evidence="9 10" id="KW-0472">Membrane</keyword>
<proteinExistence type="inferred from homology"/>
<feature type="transmembrane region" description="Helical" evidence="10">
    <location>
        <begin position="17"/>
        <end position="42"/>
    </location>
</feature>
<evidence type="ECO:0000256" key="8">
    <source>
        <dbReference type="ARBA" id="ARBA00022989"/>
    </source>
</evidence>
<comment type="function">
    <text evidence="1 10">Controls the rotational direction of flagella during chemotaxis.</text>
</comment>
<evidence type="ECO:0000256" key="2">
    <source>
        <dbReference type="ARBA" id="ARBA00004162"/>
    </source>
</evidence>
<dbReference type="GO" id="GO:0071973">
    <property type="term" value="P:bacterial-type flagellum-dependent cell motility"/>
    <property type="evidence" value="ECO:0007669"/>
    <property type="project" value="InterPro"/>
</dbReference>
<keyword evidence="6 10" id="KW-0812">Transmembrane</keyword>
<keyword evidence="11" id="KW-0282">Flagellum</keyword>
<comment type="caution">
    <text evidence="11">The sequence shown here is derived from an EMBL/GenBank/DDBJ whole genome shotgun (WGS) entry which is preliminary data.</text>
</comment>
<evidence type="ECO:0000256" key="10">
    <source>
        <dbReference type="RuleBase" id="RU364125"/>
    </source>
</evidence>
<dbReference type="AlphaFoldDB" id="A0A5D4GS42"/>
<evidence type="ECO:0000313" key="12">
    <source>
        <dbReference type="Proteomes" id="UP000323258"/>
    </source>
</evidence>
<evidence type="ECO:0000256" key="4">
    <source>
        <dbReference type="ARBA" id="ARBA00022475"/>
    </source>
</evidence>
<dbReference type="GO" id="GO:0005886">
    <property type="term" value="C:plasma membrane"/>
    <property type="evidence" value="ECO:0007669"/>
    <property type="project" value="UniProtKB-SubCell"/>
</dbReference>
<keyword evidence="7 10" id="KW-0283">Flagellar rotation</keyword>
<dbReference type="GO" id="GO:0009425">
    <property type="term" value="C:bacterial-type flagellum basal body"/>
    <property type="evidence" value="ECO:0007669"/>
    <property type="project" value="InterPro"/>
</dbReference>
<keyword evidence="11" id="KW-0966">Cell projection</keyword>
<keyword evidence="4" id="KW-1003">Cell membrane</keyword>
<dbReference type="RefSeq" id="WP_148916463.1">
    <property type="nucleotide sequence ID" value="NZ_VSZS01000067.1"/>
</dbReference>
<dbReference type="Pfam" id="PF03748">
    <property type="entry name" value="FliL"/>
    <property type="match status" value="1"/>
</dbReference>
<keyword evidence="11" id="KW-0969">Cilium</keyword>
<name>A0A5D4GS42_9HYPH</name>
<evidence type="ECO:0000313" key="11">
    <source>
        <dbReference type="EMBL" id="TYR30105.1"/>
    </source>
</evidence>
<protein>
    <recommendedName>
        <fullName evidence="10">Flagellar protein FliL</fullName>
    </recommendedName>
</protein>
<reference evidence="11 12" key="2">
    <citation type="submission" date="2019-09" db="EMBL/GenBank/DDBJ databases">
        <title>Mesorhizobium sp. MaA-C15 isolated from Microcystis aeruginosa.</title>
        <authorList>
            <person name="Jeong S.E."/>
            <person name="Jin H.M."/>
            <person name="Jeon C.O."/>
        </authorList>
    </citation>
    <scope>NUCLEOTIDE SEQUENCE [LARGE SCALE GENOMIC DNA]</scope>
    <source>
        <strain evidence="11 12">MaA-C15</strain>
    </source>
</reference>
<evidence type="ECO:0000256" key="5">
    <source>
        <dbReference type="ARBA" id="ARBA00022500"/>
    </source>
</evidence>
<evidence type="ECO:0000256" key="7">
    <source>
        <dbReference type="ARBA" id="ARBA00022779"/>
    </source>
</evidence>
<sequence length="164" mass="17452">MAIVDDTAPEKKGGPSLLLQIALLVGLSVVAIGIGWGSGLYLNSQQPSVEHTADTDVAKATETNIAEAQEAMGVVYLEPITTNLAGPTGTWARLELALVFEGAPDVMMAQTIHQDTLSYLRTVKIHQIEGASGFQHLRSDLEERASVRSGGAVKGILIRTLLFE</sequence>
<gene>
    <name evidence="11" type="ORF">FY036_19660</name>
</gene>
<dbReference type="Proteomes" id="UP000323258">
    <property type="component" value="Unassembled WGS sequence"/>
</dbReference>
<evidence type="ECO:0000256" key="9">
    <source>
        <dbReference type="ARBA" id="ARBA00023136"/>
    </source>
</evidence>
<comment type="similarity">
    <text evidence="3 10">Belongs to the FliL family.</text>
</comment>
<evidence type="ECO:0000256" key="6">
    <source>
        <dbReference type="ARBA" id="ARBA00022692"/>
    </source>
</evidence>
<accession>A0A5D4GS42</accession>
<keyword evidence="8 10" id="KW-1133">Transmembrane helix</keyword>
<reference evidence="11 12" key="1">
    <citation type="submission" date="2019-08" db="EMBL/GenBank/DDBJ databases">
        <authorList>
            <person name="Seo Y.L."/>
        </authorList>
    </citation>
    <scope>NUCLEOTIDE SEQUENCE [LARGE SCALE GENOMIC DNA]</scope>
    <source>
        <strain evidence="11 12">MaA-C15</strain>
    </source>
</reference>
<dbReference type="GO" id="GO:0006935">
    <property type="term" value="P:chemotaxis"/>
    <property type="evidence" value="ECO:0007669"/>
    <property type="project" value="UniProtKB-KW"/>
</dbReference>
<evidence type="ECO:0000256" key="3">
    <source>
        <dbReference type="ARBA" id="ARBA00008281"/>
    </source>
</evidence>
<dbReference type="EMBL" id="VSZS01000067">
    <property type="protein sequence ID" value="TYR30105.1"/>
    <property type="molecule type" value="Genomic_DNA"/>
</dbReference>
<evidence type="ECO:0000256" key="1">
    <source>
        <dbReference type="ARBA" id="ARBA00002254"/>
    </source>
</evidence>
<keyword evidence="12" id="KW-1185">Reference proteome</keyword>
<organism evidence="11 12">
    <name type="scientific">Neoaquamicrobium microcysteis</name>
    <dbReference type="NCBI Taxonomy" id="2682781"/>
    <lineage>
        <taxon>Bacteria</taxon>
        <taxon>Pseudomonadati</taxon>
        <taxon>Pseudomonadota</taxon>
        <taxon>Alphaproteobacteria</taxon>
        <taxon>Hyphomicrobiales</taxon>
        <taxon>Phyllobacteriaceae</taxon>
        <taxon>Neoaquamicrobium</taxon>
    </lineage>
</organism>
<keyword evidence="5 10" id="KW-0145">Chemotaxis</keyword>
<dbReference type="InterPro" id="IPR005503">
    <property type="entry name" value="FliL"/>
</dbReference>